<dbReference type="EMBL" id="AVOT02001733">
    <property type="protein sequence ID" value="MBW0467960.1"/>
    <property type="molecule type" value="Genomic_DNA"/>
</dbReference>
<evidence type="ECO:0000313" key="2">
    <source>
        <dbReference type="EMBL" id="MBW0467960.1"/>
    </source>
</evidence>
<feature type="region of interest" description="Disordered" evidence="1">
    <location>
        <begin position="84"/>
        <end position="106"/>
    </location>
</feature>
<dbReference type="Proteomes" id="UP000765509">
    <property type="component" value="Unassembled WGS sequence"/>
</dbReference>
<dbReference type="AlphaFoldDB" id="A0A9Q3BMW0"/>
<keyword evidence="3" id="KW-1185">Reference proteome</keyword>
<reference evidence="2" key="1">
    <citation type="submission" date="2021-03" db="EMBL/GenBank/DDBJ databases">
        <title>Draft genome sequence of rust myrtle Austropuccinia psidii MF-1, a brazilian biotype.</title>
        <authorList>
            <person name="Quecine M.C."/>
            <person name="Pachon D.M.R."/>
            <person name="Bonatelli M.L."/>
            <person name="Correr F.H."/>
            <person name="Franceschini L.M."/>
            <person name="Leite T.F."/>
            <person name="Margarido G.R.A."/>
            <person name="Almeida C.A."/>
            <person name="Ferrarezi J.A."/>
            <person name="Labate C.A."/>
        </authorList>
    </citation>
    <scope>NUCLEOTIDE SEQUENCE</scope>
    <source>
        <strain evidence="2">MF-1</strain>
    </source>
</reference>
<organism evidence="2 3">
    <name type="scientific">Austropuccinia psidii MF-1</name>
    <dbReference type="NCBI Taxonomy" id="1389203"/>
    <lineage>
        <taxon>Eukaryota</taxon>
        <taxon>Fungi</taxon>
        <taxon>Dikarya</taxon>
        <taxon>Basidiomycota</taxon>
        <taxon>Pucciniomycotina</taxon>
        <taxon>Pucciniomycetes</taxon>
        <taxon>Pucciniales</taxon>
        <taxon>Sphaerophragmiaceae</taxon>
        <taxon>Austropuccinia</taxon>
    </lineage>
</organism>
<name>A0A9Q3BMW0_9BASI</name>
<protein>
    <submittedName>
        <fullName evidence="2">Uncharacterized protein</fullName>
    </submittedName>
</protein>
<accession>A0A9Q3BMW0</accession>
<evidence type="ECO:0000313" key="3">
    <source>
        <dbReference type="Proteomes" id="UP000765509"/>
    </source>
</evidence>
<proteinExistence type="predicted"/>
<gene>
    <name evidence="2" type="ORF">O181_007675</name>
</gene>
<evidence type="ECO:0000256" key="1">
    <source>
        <dbReference type="SAM" id="MobiDB-lite"/>
    </source>
</evidence>
<sequence>MGEYKQYYTFYNDENWEIFPQIHPEEMNSWNILRKLLKEAEIVNYSNQWNTLASKPQIKKNEGVPCQKEGGKKGKGTSRFYQKASSQPIVCHQGSWGKQGWPGNQK</sequence>
<comment type="caution">
    <text evidence="2">The sequence shown here is derived from an EMBL/GenBank/DDBJ whole genome shotgun (WGS) entry which is preliminary data.</text>
</comment>